<dbReference type="EMBL" id="JAPEVB010000001">
    <property type="protein sequence ID" value="KAJ4397381.1"/>
    <property type="molecule type" value="Genomic_DNA"/>
</dbReference>
<accession>A0A9W8Z3V4</accession>
<evidence type="ECO:0000313" key="3">
    <source>
        <dbReference type="Proteomes" id="UP001140453"/>
    </source>
</evidence>
<keyword evidence="3" id="KW-1185">Reference proteome</keyword>
<dbReference type="Proteomes" id="UP001140453">
    <property type="component" value="Unassembled WGS sequence"/>
</dbReference>
<name>A0A9W8Z3V4_9PEZI</name>
<gene>
    <name evidence="2" type="ORF">N0V93_001606</name>
</gene>
<sequence length="187" mass="20118">MFSQFRLVSAALVWTCFPAYGQAYQSHVVRDCEPVTGPFYLTGVPANGSATYPIYTALESRGVQTLSSATSYSDQWTYNTTDNRIYIAGTTIGNAAQQTGAAVIFGTQWADFGFPYGDDGLFSLVTDEVCDTYLVVTGSDSVYGWWGQPTDDGPISMIWYGSDGGANAAVRLGTSNATATDALKDRR</sequence>
<keyword evidence="1" id="KW-0732">Signal</keyword>
<feature type="signal peptide" evidence="1">
    <location>
        <begin position="1"/>
        <end position="23"/>
    </location>
</feature>
<reference evidence="2" key="1">
    <citation type="submission" date="2022-10" db="EMBL/GenBank/DDBJ databases">
        <title>Tapping the CABI collections for fungal endophytes: first genome assemblies for Collariella, Neodidymelliopsis, Ascochyta clinopodiicola, Didymella pomorum, Didymosphaeria variabile, Neocosmospora piperis and Neocucurbitaria cava.</title>
        <authorList>
            <person name="Hill R."/>
        </authorList>
    </citation>
    <scope>NUCLEOTIDE SEQUENCE</scope>
    <source>
        <strain evidence="2">IMI 355082</strain>
    </source>
</reference>
<organism evidence="2 3">
    <name type="scientific">Gnomoniopsis smithogilvyi</name>
    <dbReference type="NCBI Taxonomy" id="1191159"/>
    <lineage>
        <taxon>Eukaryota</taxon>
        <taxon>Fungi</taxon>
        <taxon>Dikarya</taxon>
        <taxon>Ascomycota</taxon>
        <taxon>Pezizomycotina</taxon>
        <taxon>Sordariomycetes</taxon>
        <taxon>Sordariomycetidae</taxon>
        <taxon>Diaporthales</taxon>
        <taxon>Gnomoniaceae</taxon>
        <taxon>Gnomoniopsis</taxon>
    </lineage>
</organism>
<evidence type="ECO:0000313" key="2">
    <source>
        <dbReference type="EMBL" id="KAJ4397381.1"/>
    </source>
</evidence>
<feature type="chain" id="PRO_5040933268" evidence="1">
    <location>
        <begin position="24"/>
        <end position="187"/>
    </location>
</feature>
<protein>
    <submittedName>
        <fullName evidence="2">Uncharacterized protein</fullName>
    </submittedName>
</protein>
<proteinExistence type="predicted"/>
<dbReference type="OrthoDB" id="5210545at2759"/>
<evidence type="ECO:0000256" key="1">
    <source>
        <dbReference type="SAM" id="SignalP"/>
    </source>
</evidence>
<dbReference type="AlphaFoldDB" id="A0A9W8Z3V4"/>
<comment type="caution">
    <text evidence="2">The sequence shown here is derived from an EMBL/GenBank/DDBJ whole genome shotgun (WGS) entry which is preliminary data.</text>
</comment>